<dbReference type="EnsemblMetazoa" id="SSS_6946s_mrna">
    <property type="protein sequence ID" value="KAF7493115.1"/>
    <property type="gene ID" value="SSS_6946"/>
</dbReference>
<dbReference type="Gene3D" id="2.30.42.10">
    <property type="match status" value="2"/>
</dbReference>
<protein>
    <submittedName>
        <fullName evidence="3">Multiple PDZ domain protein</fullName>
    </submittedName>
</protein>
<reference evidence="3" key="2">
    <citation type="submission" date="2020-01" db="EMBL/GenBank/DDBJ databases">
        <authorList>
            <person name="Korhonen P.K.K."/>
            <person name="Guangxu M.G."/>
            <person name="Wang T.W."/>
            <person name="Stroehlein A.J.S."/>
            <person name="Young N.D."/>
            <person name="Ang C.-S.A."/>
            <person name="Fernando D.W.F."/>
            <person name="Lu H.L."/>
            <person name="Taylor S.T."/>
            <person name="Ehtesham M.E.M."/>
            <person name="Najaraj S.H.N."/>
            <person name="Harsha G.H.G."/>
            <person name="Madugundu A.M."/>
            <person name="Renuse S.R."/>
            <person name="Holt D.H."/>
            <person name="Pandey A.P."/>
            <person name="Papenfuss A.P."/>
            <person name="Gasser R.B.G."/>
            <person name="Fischer K.F."/>
        </authorList>
    </citation>
    <scope>NUCLEOTIDE SEQUENCE</scope>
    <source>
        <strain evidence="3">SSS_KF_BRIS2020</strain>
    </source>
</reference>
<proteinExistence type="predicted"/>
<dbReference type="EMBL" id="WVUK01000056">
    <property type="protein sequence ID" value="KAF7493115.1"/>
    <property type="molecule type" value="Genomic_DNA"/>
</dbReference>
<feature type="compositionally biased region" description="Low complexity" evidence="1">
    <location>
        <begin position="446"/>
        <end position="468"/>
    </location>
</feature>
<reference evidence="5" key="1">
    <citation type="journal article" date="2020" name="PLoS Negl. Trop. Dis.">
        <title>High-quality nuclear genome for Sarcoptes scabiei-A critical resource for a neglected parasite.</title>
        <authorList>
            <person name="Korhonen P.K."/>
            <person name="Gasser R.B."/>
            <person name="Ma G."/>
            <person name="Wang T."/>
            <person name="Stroehlein A.J."/>
            <person name="Young N.D."/>
            <person name="Ang C.S."/>
            <person name="Fernando D.D."/>
            <person name="Lu H.C."/>
            <person name="Taylor S."/>
            <person name="Reynolds S.L."/>
            <person name="Mofiz E."/>
            <person name="Najaraj S.H."/>
            <person name="Gowda H."/>
            <person name="Madugundu A."/>
            <person name="Renuse S."/>
            <person name="Holt D."/>
            <person name="Pandey A."/>
            <person name="Papenfuss A.T."/>
            <person name="Fischer K."/>
        </authorList>
    </citation>
    <scope>NUCLEOTIDE SEQUENCE [LARGE SCALE GENOMIC DNA]</scope>
</reference>
<dbReference type="PROSITE" id="PS50106">
    <property type="entry name" value="PDZ"/>
    <property type="match status" value="2"/>
</dbReference>
<dbReference type="Proteomes" id="UP000070412">
    <property type="component" value="Unassembled WGS sequence"/>
</dbReference>
<feature type="domain" description="PDZ" evidence="2">
    <location>
        <begin position="196"/>
        <end position="281"/>
    </location>
</feature>
<dbReference type="SUPFAM" id="SSF50156">
    <property type="entry name" value="PDZ domain-like"/>
    <property type="match status" value="2"/>
</dbReference>
<evidence type="ECO:0000313" key="3">
    <source>
        <dbReference type="EMBL" id="KAF7493115.1"/>
    </source>
</evidence>
<feature type="compositionally biased region" description="Polar residues" evidence="1">
    <location>
        <begin position="710"/>
        <end position="719"/>
    </location>
</feature>
<dbReference type="Pfam" id="PF00595">
    <property type="entry name" value="PDZ"/>
    <property type="match status" value="2"/>
</dbReference>
<gene>
    <name evidence="3" type="ORF">SSS_6946</name>
</gene>
<accession>A0A834RB22</accession>
<dbReference type="InterPro" id="IPR001478">
    <property type="entry name" value="PDZ"/>
</dbReference>
<dbReference type="PANTHER" id="PTHR11324">
    <property type="entry name" value="IL16-RELATED"/>
    <property type="match status" value="1"/>
</dbReference>
<keyword evidence="5" id="KW-1185">Reference proteome</keyword>
<feature type="compositionally biased region" description="Low complexity" evidence="1">
    <location>
        <begin position="41"/>
        <end position="54"/>
    </location>
</feature>
<dbReference type="AlphaFoldDB" id="A0A834RB22"/>
<reference evidence="4" key="3">
    <citation type="submission" date="2022-06" db="UniProtKB">
        <authorList>
            <consortium name="EnsemblMetazoa"/>
        </authorList>
    </citation>
    <scope>IDENTIFICATION</scope>
</reference>
<feature type="region of interest" description="Disordered" evidence="1">
    <location>
        <begin position="396"/>
        <end position="556"/>
    </location>
</feature>
<organism evidence="3">
    <name type="scientific">Sarcoptes scabiei</name>
    <name type="common">Itch mite</name>
    <name type="synonym">Acarus scabiei</name>
    <dbReference type="NCBI Taxonomy" id="52283"/>
    <lineage>
        <taxon>Eukaryota</taxon>
        <taxon>Metazoa</taxon>
        <taxon>Ecdysozoa</taxon>
        <taxon>Arthropoda</taxon>
        <taxon>Chelicerata</taxon>
        <taxon>Arachnida</taxon>
        <taxon>Acari</taxon>
        <taxon>Acariformes</taxon>
        <taxon>Sarcoptiformes</taxon>
        <taxon>Astigmata</taxon>
        <taxon>Psoroptidia</taxon>
        <taxon>Sarcoptoidea</taxon>
        <taxon>Sarcoptidae</taxon>
        <taxon>Sarcoptinae</taxon>
        <taxon>Sarcoptes</taxon>
    </lineage>
</organism>
<name>A0A834RB22_SARSC</name>
<sequence>MILKSHKQFLKATGKMRTRQSIEASVSLMTDLHDAGSCVTTTSNTSCGSSSSSSGLGGTGSDISSSSCSDYPILPPPPPPFSPSPHLDHCHDIPPPPPISSASRVQIRSVVFPSSYCGSSSSPSPASSTSSHSIGSNGVGCLTSQRISTLNGNQSYSTYQNISNLYSNYAVPSQLKLVNTPTASTPQYSSSVQCINLELEKDDKGELGIFITGRRTADGTLGYVVAGLETGSPAHRCGQIEKNDEVLTINGILLRGLNVTEALHHLKSPEKLVQIVLVKQRTILSSTAISQHQSSSLPNSISASASAQIYTPIYQNSKHLLVNNQTAIGGQFPTLSLEDYNQPQQFLVNHFNNHQHSGEIDLDKMATLQIMTNCDPNNNQNQNTCKNKLDIRKSSTISTQNHRQSQPQQPSSVAALTRSTSAPSKSKKSLGARLASLLNRKKTTNQQQQHQQSSLPTSFSTSSISTSSENDPNQITSSNKVRSKSIGNMSTSISVPSGLGPHSDSKTILNDSGSERSRKSKSSSSSSTINGNNRTSSKIGLNLPESSISSSSSTNSTGTLRYISLNNVASNSIYGQFGGISNGHIQSLRMSKDHNTNSHQYISTSGIVAANSLQYTSQPVPSRTHQDRLYNPYVALKQLQVRVNQSPPINSVIDNQNGPVSPLSQALCTLPRTNKPKHLSLTSILEQQSNKQTQCIQKHQKINDGDQIENENSSYITSSSEKRERSKDPSISYAESLLSPTIVQNIAFSFTTKHDQTDDSIENDDQIQIDDSKKHFIKWNHKFSKENARFEKHSMTLNPKALADQQKNCGVDIGASSNSRQIGEIFTINFKKGPNCKALGFSIVGGIDSPRGEMSIYVKTVFPEGQAAETGLLIEGDQILSINGQSTDNLTHSEVLQMFKRVKQGDVVLCVMRSTKNIKKISKMHNRKSFSPSSSTSANNSALSRSCFDLDLMATGTN</sequence>
<feature type="compositionally biased region" description="Polar residues" evidence="1">
    <location>
        <begin position="469"/>
        <end position="495"/>
    </location>
</feature>
<feature type="domain" description="PDZ" evidence="2">
    <location>
        <begin position="827"/>
        <end position="901"/>
    </location>
</feature>
<feature type="region of interest" description="Disordered" evidence="1">
    <location>
        <begin position="41"/>
        <end position="101"/>
    </location>
</feature>
<evidence type="ECO:0000256" key="1">
    <source>
        <dbReference type="SAM" id="MobiDB-lite"/>
    </source>
</evidence>
<dbReference type="OrthoDB" id="6022711at2759"/>
<dbReference type="SMART" id="SM00228">
    <property type="entry name" value="PDZ"/>
    <property type="match status" value="2"/>
</dbReference>
<evidence type="ECO:0000259" key="2">
    <source>
        <dbReference type="PROSITE" id="PS50106"/>
    </source>
</evidence>
<feature type="region of interest" description="Disordered" evidence="1">
    <location>
        <begin position="701"/>
        <end position="729"/>
    </location>
</feature>
<dbReference type="PANTHER" id="PTHR11324:SF16">
    <property type="entry name" value="PDZ DOMAIN-CONTAINING PROTEIN 2"/>
    <property type="match status" value="1"/>
</dbReference>
<feature type="compositionally biased region" description="Low complexity" evidence="1">
    <location>
        <begin position="522"/>
        <end position="537"/>
    </location>
</feature>
<feature type="compositionally biased region" description="Pro residues" evidence="1">
    <location>
        <begin position="73"/>
        <end position="83"/>
    </location>
</feature>
<evidence type="ECO:0000313" key="5">
    <source>
        <dbReference type="Proteomes" id="UP000070412"/>
    </source>
</evidence>
<feature type="compositionally biased region" description="Low complexity" evidence="1">
    <location>
        <begin position="546"/>
        <end position="556"/>
    </location>
</feature>
<evidence type="ECO:0000313" key="4">
    <source>
        <dbReference type="EnsemblMetazoa" id="KAF7493115.1"/>
    </source>
</evidence>
<dbReference type="InterPro" id="IPR036034">
    <property type="entry name" value="PDZ_sf"/>
</dbReference>